<evidence type="ECO:0000256" key="6">
    <source>
        <dbReference type="ARBA" id="ARBA00022630"/>
    </source>
</evidence>
<dbReference type="HAMAP" id="MF_00129">
    <property type="entry name" value="MnmG_GidA"/>
    <property type="match status" value="1"/>
</dbReference>
<dbReference type="Pfam" id="PF21680">
    <property type="entry name" value="GIDA_C_1st"/>
    <property type="match status" value="1"/>
</dbReference>
<dbReference type="InterPro" id="IPR040131">
    <property type="entry name" value="MnmG_N"/>
</dbReference>
<dbReference type="PROSITE" id="PS01281">
    <property type="entry name" value="GIDA_2"/>
    <property type="match status" value="1"/>
</dbReference>
<comment type="subunit">
    <text evidence="10 12">Homodimer. Heterotetramer of two MnmE and two MnmG subunits.</text>
</comment>
<keyword evidence="7 12" id="KW-0819">tRNA processing</keyword>
<dbReference type="InterPro" id="IPR044920">
    <property type="entry name" value="MnmG_C_subdom_sf"/>
</dbReference>
<keyword evidence="15" id="KW-1185">Reference proteome</keyword>
<dbReference type="NCBIfam" id="TIGR00136">
    <property type="entry name" value="mnmG_gidA"/>
    <property type="match status" value="1"/>
</dbReference>
<dbReference type="OrthoDB" id="9815560at2"/>
<dbReference type="AlphaFoldDB" id="A0A4U1CEK5"/>
<dbReference type="GO" id="GO:0005829">
    <property type="term" value="C:cytosol"/>
    <property type="evidence" value="ECO:0007669"/>
    <property type="project" value="TreeGrafter"/>
</dbReference>
<evidence type="ECO:0000313" key="14">
    <source>
        <dbReference type="EMBL" id="TKC04940.1"/>
    </source>
</evidence>
<dbReference type="FunFam" id="3.50.50.60:FF:000002">
    <property type="entry name" value="tRNA uridine 5-carboxymethylaminomethyl modification enzyme MnmG"/>
    <property type="match status" value="1"/>
</dbReference>
<comment type="function">
    <text evidence="2 12">NAD-binding protein involved in the addition of a carboxymethylaminomethyl (cmnm) group at the wobble position (U34) of certain tRNAs, forming tRNA-cmnm(5)s(2)U34.</text>
</comment>
<keyword evidence="8 12" id="KW-0274">FAD</keyword>
<organism evidence="14 15">
    <name type="scientific">Pedobacter frigoris</name>
    <dbReference type="NCBI Taxonomy" id="2571272"/>
    <lineage>
        <taxon>Bacteria</taxon>
        <taxon>Pseudomonadati</taxon>
        <taxon>Bacteroidota</taxon>
        <taxon>Sphingobacteriia</taxon>
        <taxon>Sphingobacteriales</taxon>
        <taxon>Sphingobacteriaceae</taxon>
        <taxon>Pedobacter</taxon>
    </lineage>
</organism>
<comment type="cofactor">
    <cofactor evidence="1 12">
        <name>FAD</name>
        <dbReference type="ChEBI" id="CHEBI:57692"/>
    </cofactor>
</comment>
<dbReference type="InterPro" id="IPR002218">
    <property type="entry name" value="MnmG-rel"/>
</dbReference>
<reference evidence="14 15" key="1">
    <citation type="submission" date="2019-04" db="EMBL/GenBank/DDBJ databases">
        <title>Pedobacter sp. RP-3-15 sp. nov., isolated from Arctic soil.</title>
        <authorList>
            <person name="Dahal R.H."/>
            <person name="Kim D.-U."/>
        </authorList>
    </citation>
    <scope>NUCLEOTIDE SEQUENCE [LARGE SCALE GENOMIC DNA]</scope>
    <source>
        <strain evidence="14 15">RP-3-15</strain>
    </source>
</reference>
<dbReference type="Pfam" id="PF01134">
    <property type="entry name" value="GIDA"/>
    <property type="match status" value="1"/>
</dbReference>
<dbReference type="PANTHER" id="PTHR11806">
    <property type="entry name" value="GLUCOSE INHIBITED DIVISION PROTEIN A"/>
    <property type="match status" value="1"/>
</dbReference>
<dbReference type="Proteomes" id="UP000307244">
    <property type="component" value="Unassembled WGS sequence"/>
</dbReference>
<dbReference type="InterPro" id="IPR049312">
    <property type="entry name" value="GIDA_C_N"/>
</dbReference>
<dbReference type="InterPro" id="IPR026904">
    <property type="entry name" value="MnmG_C"/>
</dbReference>
<evidence type="ECO:0000256" key="10">
    <source>
        <dbReference type="ARBA" id="ARBA00025948"/>
    </source>
</evidence>
<evidence type="ECO:0000256" key="12">
    <source>
        <dbReference type="HAMAP-Rule" id="MF_00129"/>
    </source>
</evidence>
<dbReference type="GO" id="GO:0050660">
    <property type="term" value="F:flavin adenine dinucleotide binding"/>
    <property type="evidence" value="ECO:0007669"/>
    <property type="project" value="UniProtKB-UniRule"/>
</dbReference>
<dbReference type="RefSeq" id="WP_136836761.1">
    <property type="nucleotide sequence ID" value="NZ_SWBQ01000004.1"/>
</dbReference>
<evidence type="ECO:0000256" key="5">
    <source>
        <dbReference type="ARBA" id="ARBA00022490"/>
    </source>
</evidence>
<evidence type="ECO:0000256" key="2">
    <source>
        <dbReference type="ARBA" id="ARBA00003717"/>
    </source>
</evidence>
<evidence type="ECO:0000256" key="9">
    <source>
        <dbReference type="ARBA" id="ARBA00023027"/>
    </source>
</evidence>
<feature type="binding site" evidence="12">
    <location>
        <begin position="11"/>
        <end position="16"/>
    </location>
    <ligand>
        <name>FAD</name>
        <dbReference type="ChEBI" id="CHEBI:57692"/>
    </ligand>
</feature>
<dbReference type="InterPro" id="IPR036188">
    <property type="entry name" value="FAD/NAD-bd_sf"/>
</dbReference>
<dbReference type="InterPro" id="IPR004416">
    <property type="entry name" value="MnmG"/>
</dbReference>
<evidence type="ECO:0000256" key="3">
    <source>
        <dbReference type="ARBA" id="ARBA00007653"/>
    </source>
</evidence>
<dbReference type="PROSITE" id="PS01280">
    <property type="entry name" value="GIDA_1"/>
    <property type="match status" value="1"/>
</dbReference>
<keyword evidence="5 12" id="KW-0963">Cytoplasm</keyword>
<dbReference type="SMART" id="SM01228">
    <property type="entry name" value="GIDA_assoc_3"/>
    <property type="match status" value="1"/>
</dbReference>
<name>A0A4U1CEK5_9SPHI</name>
<evidence type="ECO:0000256" key="11">
    <source>
        <dbReference type="ARBA" id="ARBA00031800"/>
    </source>
</evidence>
<dbReference type="FunFam" id="1.10.150.570:FF:000001">
    <property type="entry name" value="tRNA uridine 5-carboxymethylaminomethyl modification enzyme MnmG"/>
    <property type="match status" value="1"/>
</dbReference>
<gene>
    <name evidence="12 14" type="primary">mnmG</name>
    <name evidence="12" type="synonym">gidA</name>
    <name evidence="14" type="ORF">FA047_14310</name>
</gene>
<dbReference type="Gene3D" id="3.50.50.60">
    <property type="entry name" value="FAD/NAD(P)-binding domain"/>
    <property type="match status" value="2"/>
</dbReference>
<evidence type="ECO:0000256" key="1">
    <source>
        <dbReference type="ARBA" id="ARBA00001974"/>
    </source>
</evidence>
<comment type="subcellular location">
    <subcellularLocation>
        <location evidence="12">Cytoplasm</location>
    </subcellularLocation>
</comment>
<dbReference type="GO" id="GO:0002098">
    <property type="term" value="P:tRNA wobble uridine modification"/>
    <property type="evidence" value="ECO:0007669"/>
    <property type="project" value="InterPro"/>
</dbReference>
<evidence type="ECO:0000256" key="7">
    <source>
        <dbReference type="ARBA" id="ARBA00022694"/>
    </source>
</evidence>
<dbReference type="Pfam" id="PF13932">
    <property type="entry name" value="SAM_GIDA_C"/>
    <property type="match status" value="1"/>
</dbReference>
<dbReference type="GO" id="GO:0030488">
    <property type="term" value="P:tRNA methylation"/>
    <property type="evidence" value="ECO:0007669"/>
    <property type="project" value="TreeGrafter"/>
</dbReference>
<keyword evidence="6 12" id="KW-0285">Flavoprotein</keyword>
<dbReference type="InterPro" id="IPR047001">
    <property type="entry name" value="MnmG_C_subdom"/>
</dbReference>
<dbReference type="PANTHER" id="PTHR11806:SF0">
    <property type="entry name" value="PROTEIN MTO1 HOMOLOG, MITOCHONDRIAL"/>
    <property type="match status" value="1"/>
</dbReference>
<protein>
    <recommendedName>
        <fullName evidence="4 12">tRNA uridine 5-carboxymethylaminomethyl modification enzyme MnmG</fullName>
    </recommendedName>
    <alternativeName>
        <fullName evidence="11 12">Glucose-inhibited division protein A</fullName>
    </alternativeName>
</protein>
<evidence type="ECO:0000313" key="15">
    <source>
        <dbReference type="Proteomes" id="UP000307244"/>
    </source>
</evidence>
<dbReference type="EMBL" id="SWBQ01000004">
    <property type="protein sequence ID" value="TKC04940.1"/>
    <property type="molecule type" value="Genomic_DNA"/>
</dbReference>
<comment type="similarity">
    <text evidence="3 12">Belongs to the MnmG family.</text>
</comment>
<evidence type="ECO:0000256" key="8">
    <source>
        <dbReference type="ARBA" id="ARBA00022827"/>
    </source>
</evidence>
<feature type="binding site" evidence="12">
    <location>
        <begin position="270"/>
        <end position="284"/>
    </location>
    <ligand>
        <name>NAD(+)</name>
        <dbReference type="ChEBI" id="CHEBI:57540"/>
    </ligand>
</feature>
<dbReference type="SUPFAM" id="SSF51905">
    <property type="entry name" value="FAD/NAD(P)-binding domain"/>
    <property type="match status" value="1"/>
</dbReference>
<sequence>MFKEYDVIVVGAGHAGCEAAAAAANLGSSVLLITMNMETIAQMSCNPAMGGVAKGQIVREIDAMGGYSGIISDKTTLQFRMLNLSKGPAMWSPRSQNDRKRFAEEWRLALERTPNVDFWQEMVSSLLIKNNTVVGVKTSLGIEIKGKSVVLTNGTFLNGLIHIGEKKFGGGRTGEKAATGLTEQLTELGFEAGRMKTGTPPRVDGRSLNYSLMEEQWGDESPGRFSYTNVDLPKEQRCCWITYTNSNVHETLKEGFEKSPMFTGRIKGLGPRYCPSIEDKINRFAERERHQIFVEPEGWNTCEIYVNGFSTSLPEDVQYKALTQIPGFENAKMFRPGYAIEYDYFPPTQLSLTLETKLISNLFFAGQINGTTGYEEAASQGFIAGINAHQKVFDQHELIMKRSESYIGVLIDDLVTKGTEEPYRMFTSRAEHRLLLRQDNADIRLSPIGHQLGLINDERLQIVKDKVQNSDQIVDFAKKQGIDKSEANSLLEELGTSPLTQSVKLFSLLSRPQVGINDMRTVSNGFNEFLDKFDKETIEQAEIKIKYESYFEKEQEIVNKMQKMEDKDINPNFDYSQLVSLSKEAREKLLKIKPRTLGQASRISGVSPSDISVLMVHISK</sequence>
<evidence type="ECO:0000256" key="4">
    <source>
        <dbReference type="ARBA" id="ARBA00020461"/>
    </source>
</evidence>
<comment type="caution">
    <text evidence="12">Lacks conserved residue(s) required for the propagation of feature annotation.</text>
</comment>
<evidence type="ECO:0000259" key="13">
    <source>
        <dbReference type="SMART" id="SM01228"/>
    </source>
</evidence>
<proteinExistence type="inferred from homology"/>
<comment type="caution">
    <text evidence="14">The sequence shown here is derived from an EMBL/GenBank/DDBJ whole genome shotgun (WGS) entry which is preliminary data.</text>
</comment>
<dbReference type="InterPro" id="IPR020595">
    <property type="entry name" value="MnmG-rel_CS"/>
</dbReference>
<feature type="domain" description="tRNA uridine 5-carboxymethylaminomethyl modification enzyme C-terminal subdomain" evidence="13">
    <location>
        <begin position="545"/>
        <end position="616"/>
    </location>
</feature>
<dbReference type="Gene3D" id="1.10.10.1800">
    <property type="entry name" value="tRNA uridine 5-carboxymethylaminomethyl modification enzyme MnmG/GidA"/>
    <property type="match status" value="1"/>
</dbReference>
<accession>A0A4U1CEK5</accession>
<keyword evidence="9 12" id="KW-0520">NAD</keyword>
<dbReference type="Gene3D" id="1.10.150.570">
    <property type="entry name" value="GidA associated domain, C-terminal subdomain"/>
    <property type="match status" value="1"/>
</dbReference>
<dbReference type="FunFam" id="1.10.10.1800:FF:000003">
    <property type="entry name" value="tRNA uridine 5-carboxymethylaminomethyl modification enzyme MnmG"/>
    <property type="match status" value="1"/>
</dbReference>